<dbReference type="EMBL" id="FXUO01000006">
    <property type="protein sequence ID" value="SMP94700.1"/>
    <property type="molecule type" value="Genomic_DNA"/>
</dbReference>
<proteinExistence type="predicted"/>
<keyword evidence="2" id="KW-1185">Reference proteome</keyword>
<name>A0ABY1R4U8_9FLAO</name>
<evidence type="ECO:0000313" key="1">
    <source>
        <dbReference type="EMBL" id="SMP94700.1"/>
    </source>
</evidence>
<accession>A0ABY1R4U8</accession>
<dbReference type="RefSeq" id="WP_283417285.1">
    <property type="nucleotide sequence ID" value="NZ_FXUO01000006.1"/>
</dbReference>
<dbReference type="Proteomes" id="UP001158050">
    <property type="component" value="Unassembled WGS sequence"/>
</dbReference>
<protein>
    <submittedName>
        <fullName evidence="1">Uncharacterized protein</fullName>
    </submittedName>
</protein>
<evidence type="ECO:0000313" key="2">
    <source>
        <dbReference type="Proteomes" id="UP001158050"/>
    </source>
</evidence>
<reference evidence="1 2" key="1">
    <citation type="submission" date="2017-05" db="EMBL/GenBank/DDBJ databases">
        <authorList>
            <person name="Varghese N."/>
            <person name="Submissions S."/>
        </authorList>
    </citation>
    <scope>NUCLEOTIDE SEQUENCE [LARGE SCALE GENOMIC DNA]</scope>
    <source>
        <strain evidence="1 2">DSM 18015</strain>
    </source>
</reference>
<organism evidence="1 2">
    <name type="scientific">Epilithonimonas pallida</name>
    <dbReference type="NCBI Taxonomy" id="373671"/>
    <lineage>
        <taxon>Bacteria</taxon>
        <taxon>Pseudomonadati</taxon>
        <taxon>Bacteroidota</taxon>
        <taxon>Flavobacteriia</taxon>
        <taxon>Flavobacteriales</taxon>
        <taxon>Weeksellaceae</taxon>
        <taxon>Chryseobacterium group</taxon>
        <taxon>Epilithonimonas</taxon>
    </lineage>
</organism>
<comment type="caution">
    <text evidence="1">The sequence shown here is derived from an EMBL/GenBank/DDBJ whole genome shotgun (WGS) entry which is preliminary data.</text>
</comment>
<gene>
    <name evidence="1" type="ORF">SAMN05421679_10699</name>
</gene>
<sequence length="147" mass="16517">MSPFELREFLAELKSETNGINKTISAVNDSVLAKKVGSISPEQNMILVGVLPSYGSNGQNVDNVRTVPITQLMVLEKCDYSGMTEDQEWEMFQRTFLAITEIKETIVQKVSEDCPNYLINIDVNSLNIDPVWGKAECCGWSMDIEFE</sequence>